<dbReference type="Gene3D" id="2.40.30.170">
    <property type="match status" value="1"/>
</dbReference>
<keyword evidence="4 6" id="KW-1133">Transmembrane helix</keyword>
<evidence type="ECO:0000256" key="1">
    <source>
        <dbReference type="ARBA" id="ARBA00004167"/>
    </source>
</evidence>
<evidence type="ECO:0000256" key="3">
    <source>
        <dbReference type="ARBA" id="ARBA00022692"/>
    </source>
</evidence>
<evidence type="ECO:0000256" key="6">
    <source>
        <dbReference type="SAM" id="Phobius"/>
    </source>
</evidence>
<organism evidence="9 10">
    <name type="scientific">Paenibacillus aurantius</name>
    <dbReference type="NCBI Taxonomy" id="2918900"/>
    <lineage>
        <taxon>Bacteria</taxon>
        <taxon>Bacillati</taxon>
        <taxon>Bacillota</taxon>
        <taxon>Bacilli</taxon>
        <taxon>Bacillales</taxon>
        <taxon>Paenibacillaceae</taxon>
        <taxon>Paenibacillus</taxon>
    </lineage>
</organism>
<evidence type="ECO:0000256" key="2">
    <source>
        <dbReference type="ARBA" id="ARBA00009477"/>
    </source>
</evidence>
<keyword evidence="5 6" id="KW-0472">Membrane</keyword>
<evidence type="ECO:0000256" key="5">
    <source>
        <dbReference type="ARBA" id="ARBA00023136"/>
    </source>
</evidence>
<dbReference type="InterPro" id="IPR058636">
    <property type="entry name" value="Beta-barrel_YknX"/>
</dbReference>
<dbReference type="InterPro" id="IPR058635">
    <property type="entry name" value="BSH_YhbJ"/>
</dbReference>
<feature type="domain" description="YknX-like beta-barrel" evidence="7">
    <location>
        <begin position="126"/>
        <end position="214"/>
    </location>
</feature>
<dbReference type="PANTHER" id="PTHR30386:SF26">
    <property type="entry name" value="TRANSPORT PROTEIN COMB"/>
    <property type="match status" value="1"/>
</dbReference>
<keyword evidence="3 6" id="KW-0812">Transmembrane</keyword>
<evidence type="ECO:0000259" key="7">
    <source>
        <dbReference type="Pfam" id="PF25990"/>
    </source>
</evidence>
<dbReference type="PANTHER" id="PTHR30386">
    <property type="entry name" value="MEMBRANE FUSION SUBUNIT OF EMRAB-TOLC MULTIDRUG EFFLUX PUMP"/>
    <property type="match status" value="1"/>
</dbReference>
<dbReference type="GO" id="GO:0055085">
    <property type="term" value="P:transmembrane transport"/>
    <property type="evidence" value="ECO:0007669"/>
    <property type="project" value="InterPro"/>
</dbReference>
<dbReference type="KEGG" id="paun:MJA45_12665"/>
<keyword evidence="10" id="KW-1185">Reference proteome</keyword>
<dbReference type="RefSeq" id="WP_315607606.1">
    <property type="nucleotide sequence ID" value="NZ_CP130318.1"/>
</dbReference>
<protein>
    <submittedName>
        <fullName evidence="9">Efflux RND transporter periplasmic adaptor subunit</fullName>
    </submittedName>
</protein>
<name>A0AA96RFV5_9BACL</name>
<gene>
    <name evidence="9" type="ORF">MJA45_12665</name>
</gene>
<feature type="transmembrane region" description="Helical" evidence="6">
    <location>
        <begin position="6"/>
        <end position="28"/>
    </location>
</feature>
<sequence>MNTTKVLMINIVVLLLLIAGGFTGYYYYNQSTLYLKTKNAQVAGQQMTIAAPAAGHLKDWKGKSGTALKAGETVGDVETAGAQGTAQVNVTIPQDGTIVQNMAVDNQMVAPGTPLAYAYDLKNLWVTANISETDLEDVKVGQTVDVYVDAYPNITFNGTVEQIGMTTAGTFSLLPQSNSNANYTKVTQVIPVKITLNNSQAAGLAPGMSAEVRIHK</sequence>
<evidence type="ECO:0000313" key="9">
    <source>
        <dbReference type="EMBL" id="WNQ13825.1"/>
    </source>
</evidence>
<dbReference type="InterPro" id="IPR011053">
    <property type="entry name" value="Single_hybrid_motif"/>
</dbReference>
<evidence type="ECO:0000256" key="4">
    <source>
        <dbReference type="ARBA" id="ARBA00022989"/>
    </source>
</evidence>
<dbReference type="SUPFAM" id="SSF51230">
    <property type="entry name" value="Single hybrid motif"/>
    <property type="match status" value="1"/>
</dbReference>
<dbReference type="Pfam" id="PF25990">
    <property type="entry name" value="Beta-barrel_YknX"/>
    <property type="match status" value="1"/>
</dbReference>
<evidence type="ECO:0000313" key="10">
    <source>
        <dbReference type="Proteomes" id="UP001305702"/>
    </source>
</evidence>
<proteinExistence type="inferred from homology"/>
<feature type="domain" description="YhbJ barrel-sandwich hybrid" evidence="8">
    <location>
        <begin position="47"/>
        <end position="119"/>
    </location>
</feature>
<comment type="similarity">
    <text evidence="2">Belongs to the membrane fusion protein (MFP) (TC 8.A.1) family.</text>
</comment>
<accession>A0AA96RFV5</accession>
<dbReference type="Proteomes" id="UP001305702">
    <property type="component" value="Chromosome"/>
</dbReference>
<dbReference type="EMBL" id="CP130318">
    <property type="protein sequence ID" value="WNQ13825.1"/>
    <property type="molecule type" value="Genomic_DNA"/>
</dbReference>
<evidence type="ECO:0000259" key="8">
    <source>
        <dbReference type="Pfam" id="PF25997"/>
    </source>
</evidence>
<dbReference type="AlphaFoldDB" id="A0AA96RFV5"/>
<dbReference type="Pfam" id="PF25997">
    <property type="entry name" value="BSH_YhbJ"/>
    <property type="match status" value="1"/>
</dbReference>
<dbReference type="GO" id="GO:0016020">
    <property type="term" value="C:membrane"/>
    <property type="evidence" value="ECO:0007669"/>
    <property type="project" value="UniProtKB-SubCell"/>
</dbReference>
<dbReference type="InterPro" id="IPR050739">
    <property type="entry name" value="MFP"/>
</dbReference>
<reference evidence="9 10" key="1">
    <citation type="submission" date="2022-02" db="EMBL/GenBank/DDBJ databases">
        <title>Paenibacillus sp. MBLB1776 Whole Genome Shotgun Sequencing.</title>
        <authorList>
            <person name="Hwang C.Y."/>
            <person name="Cho E.-S."/>
            <person name="Seo M.-J."/>
        </authorList>
    </citation>
    <scope>NUCLEOTIDE SEQUENCE [LARGE SCALE GENOMIC DNA]</scope>
    <source>
        <strain evidence="9 10">MBLB1776</strain>
    </source>
</reference>
<comment type="subcellular location">
    <subcellularLocation>
        <location evidence="1">Membrane</location>
        <topology evidence="1">Single-pass membrane protein</topology>
    </subcellularLocation>
</comment>